<reference evidence="1" key="1">
    <citation type="submission" date="2018-10" db="EMBL/GenBank/DDBJ databases">
        <title>Hidden diversity of soil giant viruses.</title>
        <authorList>
            <person name="Schulz F."/>
            <person name="Alteio L."/>
            <person name="Goudeau D."/>
            <person name="Ryan E.M."/>
            <person name="Malmstrom R.R."/>
            <person name="Blanchard J."/>
            <person name="Woyke T."/>
        </authorList>
    </citation>
    <scope>NUCLEOTIDE SEQUENCE</scope>
    <source>
        <strain evidence="1">HAV1</strain>
    </source>
</reference>
<proteinExistence type="predicted"/>
<protein>
    <submittedName>
        <fullName evidence="1">Uncharacterized protein</fullName>
    </submittedName>
</protein>
<sequence length="152" mass="16516">MALPDLKESVAKLVKYLPTLADGKACEALALSRERIEHDVLYALLEALTETDPYPKETAKDKLDVLANSIEDICEDLKASKFQKTTCVASFTIKTSASEKGFLTVVSSPTGLSRRCCKHADQLSADQCHYMLAGELARIGPTALSLPCKDPI</sequence>
<name>A0A3G5A2V2_9VIRU</name>
<evidence type="ECO:0000313" key="1">
    <source>
        <dbReference type="EMBL" id="AYV81542.1"/>
    </source>
</evidence>
<organism evidence="1">
    <name type="scientific">Harvfovirus sp</name>
    <dbReference type="NCBI Taxonomy" id="2487768"/>
    <lineage>
        <taxon>Viruses</taxon>
        <taxon>Varidnaviria</taxon>
        <taxon>Bamfordvirae</taxon>
        <taxon>Nucleocytoviricota</taxon>
        <taxon>Megaviricetes</taxon>
        <taxon>Imitervirales</taxon>
        <taxon>Mimiviridae</taxon>
        <taxon>Klosneuvirinae</taxon>
    </lineage>
</organism>
<accession>A0A3G5A2V2</accession>
<gene>
    <name evidence="1" type="ORF">Harvfovirus40_5</name>
</gene>
<dbReference type="EMBL" id="MK072282">
    <property type="protein sequence ID" value="AYV81542.1"/>
    <property type="molecule type" value="Genomic_DNA"/>
</dbReference>